<feature type="repeat" description="ANK" evidence="3">
    <location>
        <begin position="508"/>
        <end position="540"/>
    </location>
</feature>
<keyword evidence="5" id="KW-0645">Protease</keyword>
<keyword evidence="1" id="KW-0677">Repeat</keyword>
<keyword evidence="6" id="KW-1185">Reference proteome</keyword>
<reference evidence="5 6" key="1">
    <citation type="submission" date="2024-02" db="EMBL/GenBank/DDBJ databases">
        <authorList>
            <person name="Chen Y."/>
            <person name="Shah S."/>
            <person name="Dougan E. K."/>
            <person name="Thang M."/>
            <person name="Chan C."/>
        </authorList>
    </citation>
    <scope>NUCLEOTIDE SEQUENCE [LARGE SCALE GENOMIC DNA]</scope>
</reference>
<dbReference type="Pfam" id="PF12796">
    <property type="entry name" value="Ank_2"/>
    <property type="match status" value="1"/>
</dbReference>
<evidence type="ECO:0000256" key="1">
    <source>
        <dbReference type="ARBA" id="ARBA00022737"/>
    </source>
</evidence>
<dbReference type="PROSITE" id="PS50088">
    <property type="entry name" value="ANK_REPEAT"/>
    <property type="match status" value="1"/>
</dbReference>
<accession>A0ABP0HK88</accession>
<feature type="compositionally biased region" description="Basic and acidic residues" evidence="4">
    <location>
        <begin position="268"/>
        <end position="286"/>
    </location>
</feature>
<dbReference type="SMART" id="SM00248">
    <property type="entry name" value="ANK"/>
    <property type="match status" value="2"/>
</dbReference>
<name>A0ABP0HK88_9DINO</name>
<dbReference type="GO" id="GO:0006508">
    <property type="term" value="P:proteolysis"/>
    <property type="evidence" value="ECO:0007669"/>
    <property type="project" value="UniProtKB-KW"/>
</dbReference>
<dbReference type="SUPFAM" id="SSF48371">
    <property type="entry name" value="ARM repeat"/>
    <property type="match status" value="1"/>
</dbReference>
<feature type="region of interest" description="Disordered" evidence="4">
    <location>
        <begin position="263"/>
        <end position="290"/>
    </location>
</feature>
<feature type="region of interest" description="Disordered" evidence="4">
    <location>
        <begin position="344"/>
        <end position="386"/>
    </location>
</feature>
<dbReference type="InterPro" id="IPR036770">
    <property type="entry name" value="Ankyrin_rpt-contain_sf"/>
</dbReference>
<dbReference type="GO" id="GO:0008233">
    <property type="term" value="F:peptidase activity"/>
    <property type="evidence" value="ECO:0007669"/>
    <property type="project" value="UniProtKB-KW"/>
</dbReference>
<organism evidence="5 6">
    <name type="scientific">Durusdinium trenchii</name>
    <dbReference type="NCBI Taxonomy" id="1381693"/>
    <lineage>
        <taxon>Eukaryota</taxon>
        <taxon>Sar</taxon>
        <taxon>Alveolata</taxon>
        <taxon>Dinophyceae</taxon>
        <taxon>Suessiales</taxon>
        <taxon>Symbiodiniaceae</taxon>
        <taxon>Durusdinium</taxon>
    </lineage>
</organism>
<dbReference type="EMBL" id="CAXAMM010000958">
    <property type="protein sequence ID" value="CAK8989754.1"/>
    <property type="molecule type" value="Genomic_DNA"/>
</dbReference>
<dbReference type="InterPro" id="IPR011989">
    <property type="entry name" value="ARM-like"/>
</dbReference>
<evidence type="ECO:0000313" key="5">
    <source>
        <dbReference type="EMBL" id="CAK8989754.1"/>
    </source>
</evidence>
<evidence type="ECO:0000256" key="4">
    <source>
        <dbReference type="SAM" id="MobiDB-lite"/>
    </source>
</evidence>
<evidence type="ECO:0000256" key="2">
    <source>
        <dbReference type="ARBA" id="ARBA00023043"/>
    </source>
</evidence>
<evidence type="ECO:0000256" key="3">
    <source>
        <dbReference type="PROSITE-ProRule" id="PRU00023"/>
    </source>
</evidence>
<dbReference type="Gene3D" id="1.25.40.20">
    <property type="entry name" value="Ankyrin repeat-containing domain"/>
    <property type="match status" value="1"/>
</dbReference>
<dbReference type="Proteomes" id="UP001642464">
    <property type="component" value="Unassembled WGS sequence"/>
</dbReference>
<evidence type="ECO:0000313" key="6">
    <source>
        <dbReference type="Proteomes" id="UP001642464"/>
    </source>
</evidence>
<sequence>MIFVEKDWKESRYCGILLEVVSKTLEQKLLKDRELERGAYEAAFNAGAGVPLLVPLLQAPELGEHALRALSTMAQTYLENVETIISCGALEAVLGLPFPATKPMASHMNETLQMPAARRYASRLLMQCTASKEFMKVIQDNSERCVQELVKLGIQLWDDGISSAESFQDVMHVFHAIASHRPDILSTNLREAEMLQLLLRLEKSNVPDLTPLAAEILKILRKDRNFKRIFAPVKRLYEEGYDPELELKLRQTATALPMRTVTQATQEQGRRMSGAKEEHPESEAKASTESTWNSDDIVYVEGILMGFAIPSDASKEARQRLSIDHDYDHVTIIGQSCRLQTVPSKSKASKVSTLGAEDFSDSGAQKRRSGSQGKREAQPEQVSDPFADLKSAFEPAKEMVAVVKRFAGWGGNEGTVLMNMLERLLETTDIDAVDAGDVFNLAPLNELMAEVMLELSSLAKLCYRRGAKLMAISKRGETAFNIVTRNRRYDIMEFLHIYGVKINSADAEGRTALHVAAQNNDVDGICRLLEWGADVNIGDHKKRTPIHLAAMGGHTQVPDQHI</sequence>
<dbReference type="InterPro" id="IPR016024">
    <property type="entry name" value="ARM-type_fold"/>
</dbReference>
<dbReference type="PANTHER" id="PTHR24198">
    <property type="entry name" value="ANKYRIN REPEAT AND PROTEIN KINASE DOMAIN-CONTAINING PROTEIN"/>
    <property type="match status" value="1"/>
</dbReference>
<gene>
    <name evidence="5" type="ORF">SCF082_LOCUS1950</name>
</gene>
<keyword evidence="5" id="KW-0378">Hydrolase</keyword>
<dbReference type="InterPro" id="IPR002110">
    <property type="entry name" value="Ankyrin_rpt"/>
</dbReference>
<dbReference type="SUPFAM" id="SSF48403">
    <property type="entry name" value="Ankyrin repeat"/>
    <property type="match status" value="1"/>
</dbReference>
<dbReference type="PANTHER" id="PTHR24198:SF165">
    <property type="entry name" value="ANKYRIN REPEAT-CONTAINING PROTEIN-RELATED"/>
    <property type="match status" value="1"/>
</dbReference>
<comment type="caution">
    <text evidence="5">The sequence shown here is derived from an EMBL/GenBank/DDBJ whole genome shotgun (WGS) entry which is preliminary data.</text>
</comment>
<keyword evidence="2 3" id="KW-0040">ANK repeat</keyword>
<protein>
    <submittedName>
        <fullName evidence="5">Arf-GAP with ANK repeat and PH domain-containing protein cnt-1 (CED-3 protease suppressor) (Centaurin 1) [Cleaved into: Truncated ctn-1 (TCNT-1)]</fullName>
    </submittedName>
</protein>
<dbReference type="Gene3D" id="1.25.10.10">
    <property type="entry name" value="Leucine-rich Repeat Variant"/>
    <property type="match status" value="1"/>
</dbReference>
<proteinExistence type="predicted"/>
<dbReference type="PROSITE" id="PS50297">
    <property type="entry name" value="ANK_REP_REGION"/>
    <property type="match status" value="1"/>
</dbReference>